<keyword evidence="3" id="KW-0805">Transcription regulation</keyword>
<accession>A0A565AV74</accession>
<dbReference type="OrthoDB" id="60033at2759"/>
<dbReference type="InterPro" id="IPR000232">
    <property type="entry name" value="HSF_DNA-bd"/>
</dbReference>
<name>A0A565AV74_9BRAS</name>
<keyword evidence="6" id="KW-0804">Transcription</keyword>
<keyword evidence="4" id="KW-0346">Stress response</keyword>
<evidence type="ECO:0000256" key="1">
    <source>
        <dbReference type="ARBA" id="ARBA00004123"/>
    </source>
</evidence>
<evidence type="ECO:0000259" key="11">
    <source>
        <dbReference type="PROSITE" id="PS00434"/>
    </source>
</evidence>
<reference evidence="12" key="1">
    <citation type="submission" date="2019-07" db="EMBL/GenBank/DDBJ databases">
        <authorList>
            <person name="Dittberner H."/>
        </authorList>
    </citation>
    <scope>NUCLEOTIDE SEQUENCE [LARGE SCALE GENOMIC DNA]</scope>
</reference>
<keyword evidence="7" id="KW-0539">Nucleus</keyword>
<dbReference type="InterPro" id="IPR036390">
    <property type="entry name" value="WH_DNA-bd_sf"/>
</dbReference>
<dbReference type="Pfam" id="PF00447">
    <property type="entry name" value="HSF_DNA-bind"/>
    <property type="match status" value="1"/>
</dbReference>
<evidence type="ECO:0000256" key="6">
    <source>
        <dbReference type="ARBA" id="ARBA00023163"/>
    </source>
</evidence>
<gene>
    <name evidence="12" type="ORF">ANE_LOCUS3746</name>
</gene>
<dbReference type="GO" id="GO:0034605">
    <property type="term" value="P:cellular response to heat"/>
    <property type="evidence" value="ECO:0007669"/>
    <property type="project" value="TreeGrafter"/>
</dbReference>
<sequence>MDGVKNGNRSSSDGGGGSETMESSEIQLPQPQPVAILTANAPPPFLSKTYDMVADPATDSIVSWSSSNNSFIVWDPPEFARDLLPKNFKHNNFSSFVRQLNTYGFRKVDPDRWEFANEGFLRGQKHLLKTITRRKSAHGHGQQQSQHSNGQNSSVSACVEVGKFGLEEEVERLKRDKNVLMQELVRLRQQQQSTDNQLQTMVQRLQGMEQRQQQLMSFLAKAVQSPHFLSQFLQQQNQQNESSRRISDTSKKRRFKGDGITGNKDSAASPDGQIVKYQPPMHEQAKAMFKQLMKMEPYKTSDDGFLLDNSTSSTTEGAEMESSSNHVSGITLQEMPTASEVQSSTPSGATPENVTVAEFPTPKGTVHSPDDLTLSEFADMLPENIANLPPESFVEPNMGGSSPFLDLDLLSSDFDFDDIPVDPDLEPSDDYASQLENFLMSSPVPVDMDLTPSDLRTEDNATQQKQNGWDKTKHVDKLTQQMGLLSPETIDLSRQNP</sequence>
<keyword evidence="9" id="KW-0175">Coiled coil</keyword>
<comment type="caution">
    <text evidence="12">The sequence shown here is derived from an EMBL/GenBank/DDBJ whole genome shotgun (WGS) entry which is preliminary data.</text>
</comment>
<dbReference type="SUPFAM" id="SSF46785">
    <property type="entry name" value="Winged helix' DNA-binding domain"/>
    <property type="match status" value="1"/>
</dbReference>
<dbReference type="Gene3D" id="1.10.10.10">
    <property type="entry name" value="Winged helix-like DNA-binding domain superfamily/Winged helix DNA-binding domain"/>
    <property type="match status" value="1"/>
</dbReference>
<dbReference type="GO" id="GO:0005634">
    <property type="term" value="C:nucleus"/>
    <property type="evidence" value="ECO:0007669"/>
    <property type="project" value="UniProtKB-SubCell"/>
</dbReference>
<evidence type="ECO:0000256" key="4">
    <source>
        <dbReference type="ARBA" id="ARBA00023016"/>
    </source>
</evidence>
<dbReference type="PANTHER" id="PTHR10015">
    <property type="entry name" value="HEAT SHOCK TRANSCRIPTION FACTOR"/>
    <property type="match status" value="1"/>
</dbReference>
<dbReference type="GO" id="GO:0003700">
    <property type="term" value="F:DNA-binding transcription factor activity"/>
    <property type="evidence" value="ECO:0007669"/>
    <property type="project" value="InterPro"/>
</dbReference>
<dbReference type="Proteomes" id="UP000489600">
    <property type="component" value="Unassembled WGS sequence"/>
</dbReference>
<feature type="compositionally biased region" description="Low complexity" evidence="10">
    <location>
        <begin position="139"/>
        <end position="154"/>
    </location>
</feature>
<dbReference type="PRINTS" id="PR00056">
    <property type="entry name" value="HSFDOMAIN"/>
</dbReference>
<evidence type="ECO:0000256" key="3">
    <source>
        <dbReference type="ARBA" id="ARBA00023015"/>
    </source>
</evidence>
<feature type="region of interest" description="Disordered" evidence="10">
    <location>
        <begin position="234"/>
        <end position="274"/>
    </location>
</feature>
<keyword evidence="5" id="KW-0238">DNA-binding</keyword>
<dbReference type="GO" id="GO:0000978">
    <property type="term" value="F:RNA polymerase II cis-regulatory region sequence-specific DNA binding"/>
    <property type="evidence" value="ECO:0007669"/>
    <property type="project" value="TreeGrafter"/>
</dbReference>
<dbReference type="GO" id="GO:0006357">
    <property type="term" value="P:regulation of transcription by RNA polymerase II"/>
    <property type="evidence" value="ECO:0007669"/>
    <property type="project" value="TreeGrafter"/>
</dbReference>
<evidence type="ECO:0000256" key="9">
    <source>
        <dbReference type="SAM" id="Coils"/>
    </source>
</evidence>
<comment type="similarity">
    <text evidence="8">Belongs to the HSF family. Class A subfamily.</text>
</comment>
<dbReference type="SMART" id="SM00415">
    <property type="entry name" value="HSF"/>
    <property type="match status" value="1"/>
</dbReference>
<evidence type="ECO:0000256" key="7">
    <source>
        <dbReference type="ARBA" id="ARBA00023242"/>
    </source>
</evidence>
<evidence type="ECO:0000256" key="2">
    <source>
        <dbReference type="ARBA" id="ARBA00022553"/>
    </source>
</evidence>
<dbReference type="PROSITE" id="PS00434">
    <property type="entry name" value="HSF_DOMAIN"/>
    <property type="match status" value="1"/>
</dbReference>
<dbReference type="AlphaFoldDB" id="A0A565AV74"/>
<proteinExistence type="inferred from homology"/>
<evidence type="ECO:0000256" key="10">
    <source>
        <dbReference type="SAM" id="MobiDB-lite"/>
    </source>
</evidence>
<feature type="region of interest" description="Disordered" evidence="10">
    <location>
        <begin position="442"/>
        <end position="474"/>
    </location>
</feature>
<feature type="coiled-coil region" evidence="9">
    <location>
        <begin position="163"/>
        <end position="190"/>
    </location>
</feature>
<dbReference type="EMBL" id="CABITT030000001">
    <property type="protein sequence ID" value="VVA93301.1"/>
    <property type="molecule type" value="Genomic_DNA"/>
</dbReference>
<dbReference type="FunFam" id="1.10.10.10:FF:000057">
    <property type="entry name" value="Heat shock transcription factor 1"/>
    <property type="match status" value="1"/>
</dbReference>
<evidence type="ECO:0000256" key="5">
    <source>
        <dbReference type="ARBA" id="ARBA00023125"/>
    </source>
</evidence>
<comment type="subcellular location">
    <subcellularLocation>
        <location evidence="1">Nucleus</location>
    </subcellularLocation>
</comment>
<feature type="domain" description="HSF-type DNA-binding" evidence="11">
    <location>
        <begin position="84"/>
        <end position="108"/>
    </location>
</feature>
<keyword evidence="2" id="KW-0597">Phosphoprotein</keyword>
<feature type="region of interest" description="Disordered" evidence="10">
    <location>
        <begin position="1"/>
        <end position="32"/>
    </location>
</feature>
<feature type="region of interest" description="Disordered" evidence="10">
    <location>
        <begin position="133"/>
        <end position="154"/>
    </location>
</feature>
<dbReference type="InterPro" id="IPR036388">
    <property type="entry name" value="WH-like_DNA-bd_sf"/>
</dbReference>
<evidence type="ECO:0000313" key="12">
    <source>
        <dbReference type="EMBL" id="VVA93301.1"/>
    </source>
</evidence>
<evidence type="ECO:0000256" key="8">
    <source>
        <dbReference type="ARBA" id="ARBA00061350"/>
    </source>
</evidence>
<evidence type="ECO:0000313" key="13">
    <source>
        <dbReference type="Proteomes" id="UP000489600"/>
    </source>
</evidence>
<keyword evidence="13" id="KW-1185">Reference proteome</keyword>
<dbReference type="PANTHER" id="PTHR10015:SF436">
    <property type="entry name" value="HEAT STRESS TRANSCRIPTION FACTOR A-1D"/>
    <property type="match status" value="1"/>
</dbReference>
<protein>
    <recommendedName>
        <fullName evidence="11">HSF-type DNA-binding domain-containing protein</fullName>
    </recommendedName>
</protein>
<organism evidence="12 13">
    <name type="scientific">Arabis nemorensis</name>
    <dbReference type="NCBI Taxonomy" id="586526"/>
    <lineage>
        <taxon>Eukaryota</taxon>
        <taxon>Viridiplantae</taxon>
        <taxon>Streptophyta</taxon>
        <taxon>Embryophyta</taxon>
        <taxon>Tracheophyta</taxon>
        <taxon>Spermatophyta</taxon>
        <taxon>Magnoliopsida</taxon>
        <taxon>eudicotyledons</taxon>
        <taxon>Gunneridae</taxon>
        <taxon>Pentapetalae</taxon>
        <taxon>rosids</taxon>
        <taxon>malvids</taxon>
        <taxon>Brassicales</taxon>
        <taxon>Brassicaceae</taxon>
        <taxon>Arabideae</taxon>
        <taxon>Arabis</taxon>
    </lineage>
</organism>